<proteinExistence type="predicted"/>
<evidence type="ECO:0000313" key="2">
    <source>
        <dbReference type="EMBL" id="CAL6042218.1"/>
    </source>
</evidence>
<name>A0AA86PSZ0_9EUKA</name>
<dbReference type="EMBL" id="CAXDID020000153">
    <property type="protein sequence ID" value="CAL6042218.1"/>
    <property type="molecule type" value="Genomic_DNA"/>
</dbReference>
<reference evidence="2 3" key="2">
    <citation type="submission" date="2024-07" db="EMBL/GenBank/DDBJ databases">
        <authorList>
            <person name="Akdeniz Z."/>
        </authorList>
    </citation>
    <scope>NUCLEOTIDE SEQUENCE [LARGE SCALE GENOMIC DNA]</scope>
</reference>
<reference evidence="1" key="1">
    <citation type="submission" date="2023-06" db="EMBL/GenBank/DDBJ databases">
        <authorList>
            <person name="Kurt Z."/>
        </authorList>
    </citation>
    <scope>NUCLEOTIDE SEQUENCE</scope>
</reference>
<evidence type="ECO:0000313" key="3">
    <source>
        <dbReference type="Proteomes" id="UP001642409"/>
    </source>
</evidence>
<organism evidence="1">
    <name type="scientific">Hexamita inflata</name>
    <dbReference type="NCBI Taxonomy" id="28002"/>
    <lineage>
        <taxon>Eukaryota</taxon>
        <taxon>Metamonada</taxon>
        <taxon>Diplomonadida</taxon>
        <taxon>Hexamitidae</taxon>
        <taxon>Hexamitinae</taxon>
        <taxon>Hexamita</taxon>
    </lineage>
</organism>
<accession>A0AA86PSZ0</accession>
<sequence>MNLMFNRILFKALALKYRTIYFSGWPQFSSFTALQLYLFKRLQFHRVRQNSARRSQISFLDVFSRAKYDEKQREVQYLNEPRHILQVALACHNVLKPAITARSTNSVSRESKR</sequence>
<keyword evidence="3" id="KW-1185">Reference proteome</keyword>
<dbReference type="Proteomes" id="UP001642409">
    <property type="component" value="Unassembled WGS sequence"/>
</dbReference>
<comment type="caution">
    <text evidence="1">The sequence shown here is derived from an EMBL/GenBank/DDBJ whole genome shotgun (WGS) entry which is preliminary data.</text>
</comment>
<dbReference type="EMBL" id="CATOUU010000710">
    <property type="protein sequence ID" value="CAI9942993.1"/>
    <property type="molecule type" value="Genomic_DNA"/>
</dbReference>
<protein>
    <submittedName>
        <fullName evidence="2">Hypothetical_protein</fullName>
    </submittedName>
</protein>
<evidence type="ECO:0000313" key="1">
    <source>
        <dbReference type="EMBL" id="CAI9942993.1"/>
    </source>
</evidence>
<gene>
    <name evidence="1" type="ORF">HINF_LOCUS30638</name>
    <name evidence="2" type="ORF">HINF_LOCUS39485</name>
</gene>
<dbReference type="AlphaFoldDB" id="A0AA86PSZ0"/>